<evidence type="ECO:0000313" key="2">
    <source>
        <dbReference type="EMBL" id="AJP71024.1"/>
    </source>
</evidence>
<dbReference type="SUPFAM" id="SSF51182">
    <property type="entry name" value="RmlC-like cupins"/>
    <property type="match status" value="1"/>
</dbReference>
<evidence type="ECO:0000313" key="3">
    <source>
        <dbReference type="Proteomes" id="UP000032300"/>
    </source>
</evidence>
<dbReference type="InterPro" id="IPR014710">
    <property type="entry name" value="RmlC-like_jellyroll"/>
</dbReference>
<dbReference type="Gene3D" id="2.60.120.10">
    <property type="entry name" value="Jelly Rolls"/>
    <property type="match status" value="1"/>
</dbReference>
<proteinExistence type="predicted"/>
<dbReference type="PANTHER" id="PTHR33387:SF3">
    <property type="entry name" value="DUF985 DOMAIN-CONTAINING PROTEIN"/>
    <property type="match status" value="1"/>
</dbReference>
<organism evidence="2 3">
    <name type="scientific">Sphingomonas hengshuiensis</name>
    <dbReference type="NCBI Taxonomy" id="1609977"/>
    <lineage>
        <taxon>Bacteria</taxon>
        <taxon>Pseudomonadati</taxon>
        <taxon>Pseudomonadota</taxon>
        <taxon>Alphaproteobacteria</taxon>
        <taxon>Sphingomonadales</taxon>
        <taxon>Sphingomonadaceae</taxon>
        <taxon>Sphingomonas</taxon>
    </lineage>
</organism>
<dbReference type="AlphaFoldDB" id="A0A7U4LEF3"/>
<dbReference type="InterPro" id="IPR039935">
    <property type="entry name" value="YML079W-like"/>
</dbReference>
<evidence type="ECO:0000259" key="1">
    <source>
        <dbReference type="Pfam" id="PF06172"/>
    </source>
</evidence>
<dbReference type="Proteomes" id="UP000032300">
    <property type="component" value="Chromosome"/>
</dbReference>
<reference evidence="2 3" key="1">
    <citation type="journal article" date="2015" name="Int. J. Syst. Evol. Microbiol.">
        <title>Sphingomonas hengshuiensis sp. nov., isolated from lake wetland.</title>
        <authorList>
            <person name="Wei S."/>
            <person name="Wang T."/>
            <person name="Liu H."/>
            <person name="Zhang C."/>
            <person name="Guo J."/>
            <person name="Wang Q."/>
            <person name="Liang K."/>
            <person name="Zhang Z."/>
        </authorList>
    </citation>
    <scope>NUCLEOTIDE SEQUENCE [LARGE SCALE GENOMIC DNA]</scope>
    <source>
        <strain evidence="2 3">WHSC-8</strain>
    </source>
</reference>
<dbReference type="PANTHER" id="PTHR33387">
    <property type="entry name" value="RMLC-LIKE JELLY ROLL FOLD PROTEIN"/>
    <property type="match status" value="1"/>
</dbReference>
<keyword evidence="3" id="KW-1185">Reference proteome</keyword>
<gene>
    <name evidence="2" type="ORF">TS85_03085</name>
</gene>
<dbReference type="KEGG" id="sphi:TS85_03085"/>
<dbReference type="InterPro" id="IPR009327">
    <property type="entry name" value="Cupin_DUF985"/>
</dbReference>
<dbReference type="InterPro" id="IPR011051">
    <property type="entry name" value="RmlC_Cupin_sf"/>
</dbReference>
<feature type="domain" description="DUF985" evidence="1">
    <location>
        <begin position="5"/>
        <end position="135"/>
    </location>
</feature>
<dbReference type="EMBL" id="CP010836">
    <property type="protein sequence ID" value="AJP71024.1"/>
    <property type="molecule type" value="Genomic_DNA"/>
</dbReference>
<protein>
    <submittedName>
        <fullName evidence="2">Cupin</fullName>
    </submittedName>
</protein>
<accession>A0A7U4LEF3</accession>
<dbReference type="Pfam" id="PF06172">
    <property type="entry name" value="Cupin_5"/>
    <property type="match status" value="1"/>
</dbReference>
<reference evidence="2 3" key="2">
    <citation type="submission" date="2015-02" db="EMBL/GenBank/DDBJ databases">
        <title>The complete genome of Sphingomonas hengshuiensis sp. WHSC-8 isolated from soil of Hengshui Lake.</title>
        <authorList>
            <person name="Wei S."/>
            <person name="Guo J."/>
            <person name="Su C."/>
            <person name="Wu R."/>
            <person name="Zhang Z."/>
            <person name="Liang K."/>
            <person name="Li H."/>
            <person name="Wang T."/>
            <person name="Liu H."/>
            <person name="Zhang C."/>
            <person name="Li Z."/>
            <person name="Wang Q."/>
            <person name="Meng J."/>
        </authorList>
    </citation>
    <scope>NUCLEOTIDE SEQUENCE [LARGE SCALE GENOMIC DNA]</scope>
    <source>
        <strain evidence="2 3">WHSC-8</strain>
    </source>
</reference>
<dbReference type="CDD" id="cd06121">
    <property type="entry name" value="cupin_YML079wp"/>
    <property type="match status" value="1"/>
</dbReference>
<dbReference type="RefSeq" id="WP_044330351.1">
    <property type="nucleotide sequence ID" value="NZ_CP010836.1"/>
</dbReference>
<name>A0A7U4LEF3_9SPHN</name>
<dbReference type="OrthoDB" id="9798288at2"/>
<sequence length="143" mass="15485">MDTPQRIIETLGLAPHPEGGWYRETWRAAPSGGAGRSAGTAIHFLLEGGQRSHWHRVDAEELWLWHAGSPVEVQIAESGAHPARMTLLGGDVLLGQAPQCRVPAQHWQATEARLGWALVSCVVVPGFDFAGFTLAPPEWQPGP</sequence>